<accession>A0A1Q9CSP9</accession>
<dbReference type="CDD" id="cd12797">
    <property type="entry name" value="M23_peptidase"/>
    <property type="match status" value="1"/>
</dbReference>
<gene>
    <name evidence="2" type="ORF">AK812_SmicGene33032</name>
</gene>
<dbReference type="PANTHER" id="PTHR21666">
    <property type="entry name" value="PEPTIDASE-RELATED"/>
    <property type="match status" value="1"/>
</dbReference>
<dbReference type="GO" id="GO:0004222">
    <property type="term" value="F:metalloendopeptidase activity"/>
    <property type="evidence" value="ECO:0007669"/>
    <property type="project" value="TreeGrafter"/>
</dbReference>
<dbReference type="Gene3D" id="2.70.70.10">
    <property type="entry name" value="Glucose Permease (Domain IIA)"/>
    <property type="match status" value="1"/>
</dbReference>
<evidence type="ECO:0000259" key="1">
    <source>
        <dbReference type="Pfam" id="PF01551"/>
    </source>
</evidence>
<dbReference type="Proteomes" id="UP000186817">
    <property type="component" value="Unassembled WGS sequence"/>
</dbReference>
<dbReference type="SUPFAM" id="SSF51261">
    <property type="entry name" value="Duplicated hybrid motif"/>
    <property type="match status" value="1"/>
</dbReference>
<dbReference type="EMBL" id="LSRX01000948">
    <property type="protein sequence ID" value="OLP85927.1"/>
    <property type="molecule type" value="Genomic_DNA"/>
</dbReference>
<keyword evidence="3" id="KW-1185">Reference proteome</keyword>
<name>A0A1Q9CSP9_SYMMI</name>
<proteinExistence type="predicted"/>
<evidence type="ECO:0000313" key="3">
    <source>
        <dbReference type="Proteomes" id="UP000186817"/>
    </source>
</evidence>
<dbReference type="Pfam" id="PF01551">
    <property type="entry name" value="Peptidase_M23"/>
    <property type="match status" value="1"/>
</dbReference>
<dbReference type="OrthoDB" id="204026at2759"/>
<dbReference type="AlphaFoldDB" id="A0A1Q9CSP9"/>
<reference evidence="2 3" key="1">
    <citation type="submission" date="2016-02" db="EMBL/GenBank/DDBJ databases">
        <title>Genome analysis of coral dinoflagellate symbionts highlights evolutionary adaptations to a symbiotic lifestyle.</title>
        <authorList>
            <person name="Aranda M."/>
            <person name="Li Y."/>
            <person name="Liew Y.J."/>
            <person name="Baumgarten S."/>
            <person name="Simakov O."/>
            <person name="Wilson M."/>
            <person name="Piel J."/>
            <person name="Ashoor H."/>
            <person name="Bougouffa S."/>
            <person name="Bajic V.B."/>
            <person name="Ryu T."/>
            <person name="Ravasi T."/>
            <person name="Bayer T."/>
            <person name="Micklem G."/>
            <person name="Kim H."/>
            <person name="Bhak J."/>
            <person name="Lajeunesse T.C."/>
            <person name="Voolstra C.R."/>
        </authorList>
    </citation>
    <scope>NUCLEOTIDE SEQUENCE [LARGE SCALE GENOMIC DNA]</scope>
    <source>
        <strain evidence="2 3">CCMP2467</strain>
    </source>
</reference>
<organism evidence="2 3">
    <name type="scientific">Symbiodinium microadriaticum</name>
    <name type="common">Dinoflagellate</name>
    <name type="synonym">Zooxanthella microadriatica</name>
    <dbReference type="NCBI Taxonomy" id="2951"/>
    <lineage>
        <taxon>Eukaryota</taxon>
        <taxon>Sar</taxon>
        <taxon>Alveolata</taxon>
        <taxon>Dinophyceae</taxon>
        <taxon>Suessiales</taxon>
        <taxon>Symbiodiniaceae</taxon>
        <taxon>Symbiodinium</taxon>
    </lineage>
</organism>
<dbReference type="InterPro" id="IPR016047">
    <property type="entry name" value="M23ase_b-sheet_dom"/>
</dbReference>
<sequence length="330" mass="36117">MSLANKKTKATINLLTSLNGPVWKQVEHLAETAPDDENGFNIVLQELDRVYQYDSRVEMHLEVFGDSATGADCSTTPCSYCTDTWIPDLPDISIDPEEKVLTAINDSDDRRCFCISLPASSIRFKGRRRLLAPGHACRDGESFPVIAFVLVLPPRSVLDVCKLLGFGGLEIWGYGGHGGKLTHFAHPSTYYALDFDCPVGTPVLAMAEGTISEIRDAETASGVDVRNFFSWNQITIAQVDGTFAEYVHIKEAAAQSLKPGDRVCQGQAIAQSGDVGFCPTPHLHVEVHLREGRDADSVPFGFRGRQGTFQCEEGTWYTADGPEPAQAEME</sequence>
<dbReference type="InterPro" id="IPR011055">
    <property type="entry name" value="Dup_hybrid_motif"/>
</dbReference>
<dbReference type="InterPro" id="IPR050570">
    <property type="entry name" value="Cell_wall_metabolism_enzyme"/>
</dbReference>
<evidence type="ECO:0000313" key="2">
    <source>
        <dbReference type="EMBL" id="OLP85927.1"/>
    </source>
</evidence>
<dbReference type="PANTHER" id="PTHR21666:SF270">
    <property type="entry name" value="MUREIN HYDROLASE ACTIVATOR ENVC"/>
    <property type="match status" value="1"/>
</dbReference>
<comment type="caution">
    <text evidence="2">The sequence shown here is derived from an EMBL/GenBank/DDBJ whole genome shotgun (WGS) entry which is preliminary data.</text>
</comment>
<protein>
    <submittedName>
        <fullName evidence="2">Glycyl-glycine endopeptidase ALE-1</fullName>
    </submittedName>
</protein>
<feature type="domain" description="M23ase beta-sheet core" evidence="1">
    <location>
        <begin position="191"/>
        <end position="289"/>
    </location>
</feature>